<dbReference type="PROSITE" id="PS50293">
    <property type="entry name" value="TPR_REGION"/>
    <property type="match status" value="2"/>
</dbReference>
<dbReference type="EMBL" id="CAJNOE010000020">
    <property type="protein sequence ID" value="CAF0746050.1"/>
    <property type="molecule type" value="Genomic_DNA"/>
</dbReference>
<dbReference type="PANTHER" id="PTHR45641">
    <property type="entry name" value="TETRATRICOPEPTIDE REPEAT PROTEIN (AFU_ORTHOLOGUE AFUA_6G03870)"/>
    <property type="match status" value="1"/>
</dbReference>
<evidence type="ECO:0000313" key="4">
    <source>
        <dbReference type="EMBL" id="CAF0746050.1"/>
    </source>
</evidence>
<dbReference type="PROSITE" id="PS50005">
    <property type="entry name" value="TPR"/>
    <property type="match status" value="3"/>
</dbReference>
<dbReference type="PANTHER" id="PTHR45641:SF19">
    <property type="entry name" value="NEPHROCYSTIN-3"/>
    <property type="match status" value="1"/>
</dbReference>
<gene>
    <name evidence="4" type="ORF">IZO911_LOCUS3841</name>
    <name evidence="5" type="ORF">KXQ929_LOCUS9623</name>
</gene>
<name>A0A813P1L8_9BILA</name>
<protein>
    <submittedName>
        <fullName evidence="4">Uncharacterized protein</fullName>
    </submittedName>
</protein>
<dbReference type="SUPFAM" id="SSF81901">
    <property type="entry name" value="HCP-like"/>
    <property type="match status" value="1"/>
</dbReference>
<proteinExistence type="predicted"/>
<evidence type="ECO:0000313" key="6">
    <source>
        <dbReference type="Proteomes" id="UP000663860"/>
    </source>
</evidence>
<dbReference type="Proteomes" id="UP000663860">
    <property type="component" value="Unassembled WGS sequence"/>
</dbReference>
<dbReference type="InterPro" id="IPR011990">
    <property type="entry name" value="TPR-like_helical_dom_sf"/>
</dbReference>
<dbReference type="EMBL" id="CAJOBB010000442">
    <property type="protein sequence ID" value="CAF3680280.1"/>
    <property type="molecule type" value="Genomic_DNA"/>
</dbReference>
<keyword evidence="2 3" id="KW-0802">TPR repeat</keyword>
<organism evidence="4 6">
    <name type="scientific">Adineta steineri</name>
    <dbReference type="NCBI Taxonomy" id="433720"/>
    <lineage>
        <taxon>Eukaryota</taxon>
        <taxon>Metazoa</taxon>
        <taxon>Spiralia</taxon>
        <taxon>Gnathifera</taxon>
        <taxon>Rotifera</taxon>
        <taxon>Eurotatoria</taxon>
        <taxon>Bdelloidea</taxon>
        <taxon>Adinetida</taxon>
        <taxon>Adinetidae</taxon>
        <taxon>Adineta</taxon>
    </lineage>
</organism>
<evidence type="ECO:0000256" key="3">
    <source>
        <dbReference type="PROSITE-ProRule" id="PRU00339"/>
    </source>
</evidence>
<comment type="caution">
    <text evidence="4">The sequence shown here is derived from an EMBL/GenBank/DDBJ whole genome shotgun (WGS) entry which is preliminary data.</text>
</comment>
<keyword evidence="1" id="KW-0677">Repeat</keyword>
<dbReference type="Gene3D" id="3.90.176.10">
    <property type="entry name" value="Toxin ADP-ribosyltransferase, Chain A, domain 1"/>
    <property type="match status" value="1"/>
</dbReference>
<reference evidence="4" key="1">
    <citation type="submission" date="2021-02" db="EMBL/GenBank/DDBJ databases">
        <authorList>
            <person name="Nowell W R."/>
        </authorList>
    </citation>
    <scope>NUCLEOTIDE SEQUENCE</scope>
</reference>
<dbReference type="SUPFAM" id="SSF56399">
    <property type="entry name" value="ADP-ribosylation"/>
    <property type="match status" value="1"/>
</dbReference>
<evidence type="ECO:0000256" key="2">
    <source>
        <dbReference type="ARBA" id="ARBA00022803"/>
    </source>
</evidence>
<dbReference type="PROSITE" id="PS51996">
    <property type="entry name" value="TR_MART"/>
    <property type="match status" value="1"/>
</dbReference>
<accession>A0A813P1L8</accession>
<dbReference type="AlphaFoldDB" id="A0A813P1L8"/>
<feature type="repeat" description="TPR" evidence="3">
    <location>
        <begin position="438"/>
        <end position="471"/>
    </location>
</feature>
<dbReference type="Gene3D" id="1.25.40.10">
    <property type="entry name" value="Tetratricopeptide repeat domain"/>
    <property type="match status" value="2"/>
</dbReference>
<dbReference type="Pfam" id="PF13424">
    <property type="entry name" value="TPR_12"/>
    <property type="match status" value="3"/>
</dbReference>
<feature type="repeat" description="TPR" evidence="3">
    <location>
        <begin position="477"/>
        <end position="510"/>
    </location>
</feature>
<evidence type="ECO:0000256" key="1">
    <source>
        <dbReference type="ARBA" id="ARBA00022737"/>
    </source>
</evidence>
<dbReference type="Proteomes" id="UP000663868">
    <property type="component" value="Unassembled WGS sequence"/>
</dbReference>
<feature type="repeat" description="TPR" evidence="3">
    <location>
        <begin position="519"/>
        <end position="552"/>
    </location>
</feature>
<evidence type="ECO:0000313" key="5">
    <source>
        <dbReference type="EMBL" id="CAF3680280.1"/>
    </source>
</evidence>
<dbReference type="SMART" id="SM00028">
    <property type="entry name" value="TPR"/>
    <property type="match status" value="6"/>
</dbReference>
<dbReference type="InterPro" id="IPR019734">
    <property type="entry name" value="TPR_rpt"/>
</dbReference>
<sequence>MSTSLTNINEEVENLEPFYLIWFGNSINNDIQQQLRAIINYLLIFDDEEQCLNYIYSLSKDDRIILIVTEKFGEHFVPQVVHLRQIVSIYIYCNSKKNNEQWIKKYKKIKRVIIGRDELIQRIQTDYNQRQNHKLDETLSYEIFNTKNVDNKFLSTGMNDHFINIQILIDCLINMESLSNDKNELMTLCKQQYKNNSYELNIIEEFEREYLSEKSLWWYTRHSFLYRLLNKAIRIQNIDLLLLFRFFIRDIRQQLNLSKSSNSIHVYRAQLMSKEEIELLTKFTGEFISINSFLSTNSNREQTRSSLMSFIPSDDIEKVIFEININHRVDDIKNFSNITSYSYFPGKEEILFMMGSIFRLIHIDRDRDGIWNIQLMLCANKKHQLQSFIQQKKHELDIIETDLLSIGFILEDMGNLDGAEKYYHRLLNQLSKDHEDTARCYHALGEISQKRGDYDSSIIWYNKALQYDTKTDDSNLALSYNSIGVVYTKKGDYSLALESYTKALELWKKVFHEDHPNIAMCYNNMGIIYQEEGKYSDALEFYHKAWNIREKYLSTEHSSLGQSHACIGNVHYQLKHYDLALEHYSSSYDILKKSLLPNHPDIAMILRNMGLVHRDKKNFQQALYYMKKAATIYRHLYPSTHHDLIQIEQIIQCISSKS</sequence>